<comment type="caution">
    <text evidence="1">The sequence shown here is derived from an EMBL/GenBank/DDBJ whole genome shotgun (WGS) entry which is preliminary data.</text>
</comment>
<dbReference type="Proteomes" id="UP000054785">
    <property type="component" value="Unassembled WGS sequence"/>
</dbReference>
<gene>
    <name evidence="1" type="ORF">Lgee_0067</name>
</gene>
<name>A0A0W0UA96_9GAMM</name>
<sequence>MKIFAWMYDKTLDWSRHRHAPWYLAGVSFAESSFFPIPPDVMLLTMGMAVPRQSLRYAFLATLFSVMGGVFGYLIGHFAIEWVEPLIKASWMRDKYEYAAQWFSNSGVWVVILAAFTPLPYKLFTITAGALHMPLLPFIAGSIIGRGARFFLVSGLMYVGGERLHNNLRHRIEVIGWATLALAVIIAVIARWV</sequence>
<reference evidence="1 2" key="1">
    <citation type="submission" date="2015-11" db="EMBL/GenBank/DDBJ databases">
        <title>Genomic analysis of 38 Legionella species identifies large and diverse effector repertoires.</title>
        <authorList>
            <person name="Burstein D."/>
            <person name="Amaro F."/>
            <person name="Zusman T."/>
            <person name="Lifshitz Z."/>
            <person name="Cohen O."/>
            <person name="Gilbert J.A."/>
            <person name="Pupko T."/>
            <person name="Shuman H.A."/>
            <person name="Segal G."/>
        </authorList>
    </citation>
    <scope>NUCLEOTIDE SEQUENCE [LARGE SCALE GENOMIC DNA]</scope>
    <source>
        <strain evidence="1 2">ATCC 49504</strain>
    </source>
</reference>
<proteinExistence type="predicted"/>
<accession>A0A0W0UA96</accession>
<dbReference type="GO" id="GO:0005886">
    <property type="term" value="C:plasma membrane"/>
    <property type="evidence" value="ECO:0007669"/>
    <property type="project" value="UniProtKB-ARBA"/>
</dbReference>
<dbReference type="Pfam" id="PF09335">
    <property type="entry name" value="VTT_dom"/>
    <property type="match status" value="1"/>
</dbReference>
<protein>
    <submittedName>
        <fullName evidence="1">Putative membrane protein</fullName>
    </submittedName>
</protein>
<dbReference type="AlphaFoldDB" id="A0A0W0UA96"/>
<evidence type="ECO:0000313" key="1">
    <source>
        <dbReference type="EMBL" id="KTD04883.1"/>
    </source>
</evidence>
<organism evidence="1 2">
    <name type="scientific">Legionella geestiana</name>
    <dbReference type="NCBI Taxonomy" id="45065"/>
    <lineage>
        <taxon>Bacteria</taxon>
        <taxon>Pseudomonadati</taxon>
        <taxon>Pseudomonadota</taxon>
        <taxon>Gammaproteobacteria</taxon>
        <taxon>Legionellales</taxon>
        <taxon>Legionellaceae</taxon>
        <taxon>Legionella</taxon>
    </lineage>
</organism>
<dbReference type="PANTHER" id="PTHR42709:SF11">
    <property type="entry name" value="DEDA FAMILY PROTEIN"/>
    <property type="match status" value="1"/>
</dbReference>
<dbReference type="InterPro" id="IPR032816">
    <property type="entry name" value="VTT_dom"/>
</dbReference>
<dbReference type="OrthoDB" id="9810270at2"/>
<dbReference type="EMBL" id="LNYC01000001">
    <property type="protein sequence ID" value="KTD04883.1"/>
    <property type="molecule type" value="Genomic_DNA"/>
</dbReference>
<dbReference type="RefSeq" id="WP_028387181.1">
    <property type="nucleotide sequence ID" value="NZ_CAAAHN010000003.1"/>
</dbReference>
<evidence type="ECO:0000313" key="2">
    <source>
        <dbReference type="Proteomes" id="UP000054785"/>
    </source>
</evidence>
<dbReference type="InterPro" id="IPR051311">
    <property type="entry name" value="DedA_domain"/>
</dbReference>
<keyword evidence="2" id="KW-1185">Reference proteome</keyword>
<dbReference type="PANTHER" id="PTHR42709">
    <property type="entry name" value="ALKALINE PHOSPHATASE LIKE PROTEIN"/>
    <property type="match status" value="1"/>
</dbReference>
<dbReference type="STRING" id="45065.Lgee_0067"/>
<dbReference type="PATRIC" id="fig|45065.4.peg.71"/>